<dbReference type="Gene3D" id="3.40.720.10">
    <property type="entry name" value="Alkaline Phosphatase, subunit A"/>
    <property type="match status" value="1"/>
</dbReference>
<dbReference type="PROSITE" id="PS00523">
    <property type="entry name" value="SULFATASE_1"/>
    <property type="match status" value="1"/>
</dbReference>
<dbReference type="InterPro" id="IPR024607">
    <property type="entry name" value="Sulfatase_CS"/>
</dbReference>
<evidence type="ECO:0000259" key="6">
    <source>
        <dbReference type="Pfam" id="PF00884"/>
    </source>
</evidence>
<dbReference type="SUPFAM" id="SSF53649">
    <property type="entry name" value="Alkaline phosphatase-like"/>
    <property type="match status" value="1"/>
</dbReference>
<keyword evidence="5" id="KW-0732">Signal</keyword>
<evidence type="ECO:0000256" key="5">
    <source>
        <dbReference type="SAM" id="SignalP"/>
    </source>
</evidence>
<keyword evidence="4" id="KW-0106">Calcium</keyword>
<dbReference type="InterPro" id="IPR050738">
    <property type="entry name" value="Sulfatase"/>
</dbReference>
<feature type="domain" description="Sulfatase N-terminal" evidence="6">
    <location>
        <begin position="32"/>
        <end position="439"/>
    </location>
</feature>
<evidence type="ECO:0000256" key="4">
    <source>
        <dbReference type="ARBA" id="ARBA00022837"/>
    </source>
</evidence>
<dbReference type="PROSITE" id="PS00149">
    <property type="entry name" value="SULFATASE_2"/>
    <property type="match status" value="1"/>
</dbReference>
<dbReference type="Proteomes" id="UP001203512">
    <property type="component" value="Unassembled WGS sequence"/>
</dbReference>
<evidence type="ECO:0000256" key="1">
    <source>
        <dbReference type="ARBA" id="ARBA00008779"/>
    </source>
</evidence>
<dbReference type="InterPro" id="IPR000917">
    <property type="entry name" value="Sulfatase_N"/>
</dbReference>
<feature type="chain" id="PRO_5045248053" evidence="5">
    <location>
        <begin position="27"/>
        <end position="552"/>
    </location>
</feature>
<dbReference type="Pfam" id="PF00884">
    <property type="entry name" value="Sulfatase"/>
    <property type="match status" value="1"/>
</dbReference>
<keyword evidence="3" id="KW-0378">Hydrolase</keyword>
<gene>
    <name evidence="7" type="ORF">MU848_04460</name>
</gene>
<dbReference type="Gene3D" id="3.30.1120.10">
    <property type="match status" value="1"/>
</dbReference>
<evidence type="ECO:0000256" key="2">
    <source>
        <dbReference type="ARBA" id="ARBA00022723"/>
    </source>
</evidence>
<dbReference type="PANTHER" id="PTHR42693:SF33">
    <property type="entry name" value="ARYLSULFATASE"/>
    <property type="match status" value="1"/>
</dbReference>
<dbReference type="PANTHER" id="PTHR42693">
    <property type="entry name" value="ARYLSULFATASE FAMILY MEMBER"/>
    <property type="match status" value="1"/>
</dbReference>
<organism evidence="7 8">
    <name type="scientific">Sphingobium agri</name>
    <dbReference type="NCBI Taxonomy" id="2933566"/>
    <lineage>
        <taxon>Bacteria</taxon>
        <taxon>Pseudomonadati</taxon>
        <taxon>Pseudomonadota</taxon>
        <taxon>Alphaproteobacteria</taxon>
        <taxon>Sphingomonadales</taxon>
        <taxon>Sphingomonadaceae</taxon>
        <taxon>Sphingobium</taxon>
    </lineage>
</organism>
<accession>A0ABT0DUQ2</accession>
<evidence type="ECO:0000313" key="8">
    <source>
        <dbReference type="Proteomes" id="UP001203512"/>
    </source>
</evidence>
<dbReference type="InterPro" id="IPR017850">
    <property type="entry name" value="Alkaline_phosphatase_core_sf"/>
</dbReference>
<protein>
    <submittedName>
        <fullName evidence="7">Arylsulfatase</fullName>
    </submittedName>
</protein>
<dbReference type="RefSeq" id="WP_247230464.1">
    <property type="nucleotide sequence ID" value="NZ_JALKHS010000006.1"/>
</dbReference>
<keyword evidence="2" id="KW-0479">Metal-binding</keyword>
<keyword evidence="8" id="KW-1185">Reference proteome</keyword>
<comment type="similarity">
    <text evidence="1">Belongs to the sulfatase family.</text>
</comment>
<evidence type="ECO:0000256" key="3">
    <source>
        <dbReference type="ARBA" id="ARBA00022801"/>
    </source>
</evidence>
<feature type="signal peptide" evidence="5">
    <location>
        <begin position="1"/>
        <end position="26"/>
    </location>
</feature>
<comment type="caution">
    <text evidence="7">The sequence shown here is derived from an EMBL/GenBank/DDBJ whole genome shotgun (WGS) entry which is preliminary data.</text>
</comment>
<proteinExistence type="inferred from homology"/>
<dbReference type="CDD" id="cd16025">
    <property type="entry name" value="PAS_like"/>
    <property type="match status" value="1"/>
</dbReference>
<name>A0ABT0DUQ2_9SPHN</name>
<evidence type="ECO:0000313" key="7">
    <source>
        <dbReference type="EMBL" id="MCK0530835.1"/>
    </source>
</evidence>
<reference evidence="7 8" key="1">
    <citation type="submission" date="2022-04" db="EMBL/GenBank/DDBJ databases">
        <authorList>
            <person name="Huq M.A."/>
        </authorList>
    </citation>
    <scope>NUCLEOTIDE SEQUENCE [LARGE SCALE GENOMIC DNA]</scope>
    <source>
        <strain evidence="7 8">MAH-33</strain>
    </source>
</reference>
<dbReference type="EMBL" id="JALKHS010000006">
    <property type="protein sequence ID" value="MCK0530835.1"/>
    <property type="molecule type" value="Genomic_DNA"/>
</dbReference>
<sequence>MPRPLKTILPFLGALLGAASPMALSAAEAQRPNFLVIVADDLGYSDLGAFGGEIATPNLDAIAKGGTRLTGFHTAPTCSPTRSMLLTGTDNHKAGLGSMAELLAPNQRGQPGHEGYLRSDVATLAELLGAGGYRTLFSGKWHLGVAAGQDPHARGFQHSFALLQGAHNHFGRNLSTDPAKGFAYTQDGRPLSALPANFYSSDYFAARLIDQLKSTYSGADKAKPFFAYLAFTAPHWPLQAPREDITRYKGRYDAGYDVLRAQRLKRQVELGLIDPALAAHPPVQKNGNWDALSAEQKQSAARNMEVYAAMVDRMDQNVGRVIAELKRTGQYDNTVIIFLADNGAEGMDIENGGLSSIRQATARADNGLENRGNANSYVGIGPGWAQAATAPSWLYKAYATEGGTRTVAFTSYRGFTRKGIANAFTSVTDIVPTLLELAQVPQPQGSFQGRPVTAIRGKSWVPYLTNASERVYAAEDAVGTELFGSRSLRQGDWKITDLGDGQWGLYNIAHDPGEVTDLSRAEPDRKAKLIKAWDSYAKEVGVILPNERIYRP</sequence>